<dbReference type="RefSeq" id="WP_184521096.1">
    <property type="nucleotide sequence ID" value="NZ_JACIJD010000026.1"/>
</dbReference>
<feature type="region of interest" description="Disordered" evidence="1">
    <location>
        <begin position="1"/>
        <end position="44"/>
    </location>
</feature>
<reference evidence="2 3" key="1">
    <citation type="submission" date="2020-08" db="EMBL/GenBank/DDBJ databases">
        <title>Genomic Encyclopedia of Type Strains, Phase IV (KMG-IV): sequencing the most valuable type-strain genomes for metagenomic binning, comparative biology and taxonomic classification.</title>
        <authorList>
            <person name="Goeker M."/>
        </authorList>
    </citation>
    <scope>NUCLEOTIDE SEQUENCE [LARGE SCALE GENOMIC DNA]</scope>
    <source>
        <strain evidence="2 3">DSM 25622</strain>
    </source>
</reference>
<dbReference type="EMBL" id="JACIJD010000026">
    <property type="protein sequence ID" value="MBB5695942.1"/>
    <property type="molecule type" value="Genomic_DNA"/>
</dbReference>
<proteinExistence type="predicted"/>
<protein>
    <submittedName>
        <fullName evidence="2">Tetratricopeptide (TPR) repeat protein</fullName>
    </submittedName>
</protein>
<dbReference type="Gene3D" id="1.25.40.10">
    <property type="entry name" value="Tetratricopeptide repeat domain"/>
    <property type="match status" value="2"/>
</dbReference>
<keyword evidence="3" id="KW-1185">Reference proteome</keyword>
<evidence type="ECO:0000256" key="1">
    <source>
        <dbReference type="SAM" id="MobiDB-lite"/>
    </source>
</evidence>
<dbReference type="InterPro" id="IPR011990">
    <property type="entry name" value="TPR-like_helical_dom_sf"/>
</dbReference>
<feature type="region of interest" description="Disordered" evidence="1">
    <location>
        <begin position="671"/>
        <end position="690"/>
    </location>
</feature>
<dbReference type="Proteomes" id="UP000580654">
    <property type="component" value="Unassembled WGS sequence"/>
</dbReference>
<accession>A0A840YLF9</accession>
<dbReference type="AlphaFoldDB" id="A0A840YLF9"/>
<feature type="compositionally biased region" description="Basic and acidic residues" evidence="1">
    <location>
        <begin position="29"/>
        <end position="38"/>
    </location>
</feature>
<sequence length="855" mass="93127">MVELPDTEIDPALARSQKPSRRAPTRHYSAKEQREDWPPVKSSEAGKQNACIRLAVLDSAGKGKPVILELRHDDSAGLKLEVTGDEALGQIVGEAARQAIEDSAQAEVLAKEQAATYQDAIRQKLIAAGFAVKELPSADVSFAFEFDLRTGLGIGKHQPLHEFANSNPELSRRIGQSLRSAFNRGFDALVQNLQTRLDQEDHPGAAEALRTAKDELPFAGRPTLALLGALRAIDPGRLDRGDAYDFHRLRAALAYGGGDLATVRQDAEALLRGWPDMPLEERNTLRNTLGVAAIKEGRVETAIRIWRDVLKDPASVMAGERGWVWRNLSMALDREDPEAARAAQLSADAFLENGNRAEAARSLGQLARILEHSDPREAIRQLDNVLSFARDTGLLERELKATVHHAKANRLIRVGALERALGDALAAAALRRGVVGLESELISSLHLAANAAEGLGKNEQTTDLRQEAMRLAEDVGDARFAFARRIREVMKRYDAVEAQRLLADAKDHGDAEIVALVATAIAVTDPDLGGSARLERLEGALLDLDRAGGPEGAQAPIFLAIASQLRDQGEFKRAGAQLRRLLEITPHENQARDMLVDVLWKAGDWAGAASFLKAQLAARGEMPGMLVACGRSLLESGDVNGALDAFTRALKLPDLSQGLREQIRTLREQALDRGGSPGPSQPPVDPSDPVTRAELEGALRDFAGFVAADKRMEFWSRGKRKEHQWVSRPERFAQNLLHVALKLRFGLRIAVYEEIGTGAGRLDLLLQLEGGLSAIIEVKMCGAGYSTSYAASGEPQIRHYMENRGVHLGYLVVFDARADLFGTPLFDTATLGGNTVIEVPVDVRPRPPTRRQRGV</sequence>
<evidence type="ECO:0000313" key="2">
    <source>
        <dbReference type="EMBL" id="MBB5695942.1"/>
    </source>
</evidence>
<gene>
    <name evidence="2" type="ORF">FHS87_004010</name>
</gene>
<name>A0A840YLF9_9PROT</name>
<comment type="caution">
    <text evidence="2">The sequence shown here is derived from an EMBL/GenBank/DDBJ whole genome shotgun (WGS) entry which is preliminary data.</text>
</comment>
<evidence type="ECO:0000313" key="3">
    <source>
        <dbReference type="Proteomes" id="UP000580654"/>
    </source>
</evidence>
<dbReference type="SUPFAM" id="SSF48452">
    <property type="entry name" value="TPR-like"/>
    <property type="match status" value="2"/>
</dbReference>
<organism evidence="2 3">
    <name type="scientific">Muricoccus pecuniae</name>
    <dbReference type="NCBI Taxonomy" id="693023"/>
    <lineage>
        <taxon>Bacteria</taxon>
        <taxon>Pseudomonadati</taxon>
        <taxon>Pseudomonadota</taxon>
        <taxon>Alphaproteobacteria</taxon>
        <taxon>Acetobacterales</taxon>
        <taxon>Roseomonadaceae</taxon>
        <taxon>Muricoccus</taxon>
    </lineage>
</organism>